<protein>
    <submittedName>
        <fullName evidence="2">Putative hydrolase or acyltransferase of alpha/beta superfamily</fullName>
    </submittedName>
</protein>
<dbReference type="SUPFAM" id="SSF53474">
    <property type="entry name" value="alpha/beta-Hydrolases"/>
    <property type="match status" value="1"/>
</dbReference>
<evidence type="ECO:0000313" key="2">
    <source>
        <dbReference type="EMBL" id="KJE21975.1"/>
    </source>
</evidence>
<comment type="caution">
    <text evidence="2">The sequence shown here is derived from an EMBL/GenBank/DDBJ whole genome shotgun (WGS) entry which is preliminary data.</text>
</comment>
<dbReference type="PATRIC" id="fig|1502723.3.peg.3187"/>
<sequence length="311" mass="33772">MLILTYVPTNSDSGRLASATSGPSLRIPSGGLTLAADAYGDDTDPPVVLLHGGGQTRHSWRRTARRLGADGWYTLTVDLRGHGDSDWSPEGDYALDAFADDVLALRRALGRPPVLIGASLGGIASLAAVGRDPDVARGLVLVDVSPFLQPRGTGRIMEFMRAAPDGFASVADAADAVAAYLPHRERPRDPAGLRKNLRFADGRWYWHWDPAFVFPPEGHDPRLRLRTPLEELSAIVTRLRIPTMLVRGGQSDVLGEDDARRFLDLAPHAEYCDVAGAHHMVAGDDNAVFDVRILDFLQRRIRPRLVLGPAG</sequence>
<dbReference type="AlphaFoldDB" id="A0A0D8BD36"/>
<dbReference type="PANTHER" id="PTHR43194">
    <property type="entry name" value="HYDROLASE ALPHA/BETA FOLD FAMILY"/>
    <property type="match status" value="1"/>
</dbReference>
<feature type="domain" description="AB hydrolase-1" evidence="1">
    <location>
        <begin position="45"/>
        <end position="281"/>
    </location>
</feature>
<dbReference type="GO" id="GO:0016746">
    <property type="term" value="F:acyltransferase activity"/>
    <property type="evidence" value="ECO:0007669"/>
    <property type="project" value="UniProtKB-KW"/>
</dbReference>
<gene>
    <name evidence="2" type="ORF">FF36_03728</name>
</gene>
<dbReference type="Gene3D" id="3.40.50.1820">
    <property type="entry name" value="alpha/beta hydrolase"/>
    <property type="match status" value="1"/>
</dbReference>
<dbReference type="PANTHER" id="PTHR43194:SF2">
    <property type="entry name" value="PEROXISOMAL MEMBRANE PROTEIN LPX1"/>
    <property type="match status" value="1"/>
</dbReference>
<organism evidence="2 3">
    <name type="scientific">Frankia torreyi</name>
    <dbReference type="NCBI Taxonomy" id="1856"/>
    <lineage>
        <taxon>Bacteria</taxon>
        <taxon>Bacillati</taxon>
        <taxon>Actinomycetota</taxon>
        <taxon>Actinomycetes</taxon>
        <taxon>Frankiales</taxon>
        <taxon>Frankiaceae</taxon>
        <taxon>Frankia</taxon>
    </lineage>
</organism>
<dbReference type="InterPro" id="IPR050228">
    <property type="entry name" value="Carboxylesterase_BioH"/>
</dbReference>
<evidence type="ECO:0000259" key="1">
    <source>
        <dbReference type="Pfam" id="PF00561"/>
    </source>
</evidence>
<name>A0A0D8BD36_9ACTN</name>
<dbReference type="Proteomes" id="UP000032545">
    <property type="component" value="Unassembled WGS sequence"/>
</dbReference>
<reference evidence="3" key="1">
    <citation type="submission" date="2015-02" db="EMBL/GenBank/DDBJ databases">
        <title>Draft Genome of Frankia sp. CpI1-S.</title>
        <authorList>
            <person name="Oshone R.T."/>
            <person name="Ngom M."/>
            <person name="Ghodhbane-Gtari F."/>
            <person name="Gtari M."/>
            <person name="Morris K."/>
            <person name="Thomas K."/>
            <person name="Sen A."/>
            <person name="Tisa L.S."/>
        </authorList>
    </citation>
    <scope>NUCLEOTIDE SEQUENCE [LARGE SCALE GENOMIC DNA]</scope>
    <source>
        <strain evidence="3">CpI1-S</strain>
    </source>
</reference>
<dbReference type="Pfam" id="PF00561">
    <property type="entry name" value="Abhydrolase_1"/>
    <property type="match status" value="1"/>
</dbReference>
<reference evidence="2 3" key="2">
    <citation type="journal article" date="2016" name="Genome Announc.">
        <title>Permanent Draft Genome Sequences for Two Variants of Frankia sp. Strain CpI1, the First Frankia Strain Isolated from Root Nodules of Comptonia peregrina.</title>
        <authorList>
            <person name="Oshone R."/>
            <person name="Hurst S.G.IV."/>
            <person name="Abebe-Akele F."/>
            <person name="Simpson S."/>
            <person name="Morris K."/>
            <person name="Thomas W.K."/>
            <person name="Tisa L.S."/>
        </authorList>
    </citation>
    <scope>NUCLEOTIDE SEQUENCE [LARGE SCALE GENOMIC DNA]</scope>
    <source>
        <strain evidence="3">CpI1-S</strain>
    </source>
</reference>
<evidence type="ECO:0000313" key="3">
    <source>
        <dbReference type="Proteomes" id="UP000032545"/>
    </source>
</evidence>
<keyword evidence="2" id="KW-0012">Acyltransferase</keyword>
<dbReference type="InterPro" id="IPR000073">
    <property type="entry name" value="AB_hydrolase_1"/>
</dbReference>
<dbReference type="InterPro" id="IPR029058">
    <property type="entry name" value="AB_hydrolase_fold"/>
</dbReference>
<dbReference type="RefSeq" id="WP_173667310.1">
    <property type="nucleotide sequence ID" value="NZ_JYFN01000029.1"/>
</dbReference>
<keyword evidence="3" id="KW-1185">Reference proteome</keyword>
<accession>A0A0D8BD36</accession>
<proteinExistence type="predicted"/>
<dbReference type="EMBL" id="JYFN01000029">
    <property type="protein sequence ID" value="KJE21975.1"/>
    <property type="molecule type" value="Genomic_DNA"/>
</dbReference>
<dbReference type="GO" id="GO:0016787">
    <property type="term" value="F:hydrolase activity"/>
    <property type="evidence" value="ECO:0007669"/>
    <property type="project" value="UniProtKB-KW"/>
</dbReference>
<keyword evidence="2" id="KW-0808">Transferase</keyword>
<keyword evidence="2" id="KW-0378">Hydrolase</keyword>